<dbReference type="Proteomes" id="UP000563898">
    <property type="component" value="Unassembled WGS sequence"/>
</dbReference>
<sequence length="345" mass="37779">MTAIGVSLTGCTLTLTGSPVAVVDPPWALDLRDPAETARLKDFAALDPCGFLDVEATTRIVGDRPYDVGLDSSLEDCELRFDESTSRITHLSVSPTPTRMYGGDSFTRLPIEGVDARIHGGFGLGGDGLHCSIAVTHSPKLGVFFSAYRSAGTDPRDVCDALTDIVRAAVPRARDLRLRTASPFPVTSRLSGIDMCGAARFLRPRHPRAQIPEGRWWSTCRIDLEPSADFDHGIFVDAVSTHRPGPPDPVIRFGRSEIRDIMVRGFRAQLRDDGATGCKGWTFVDLEHPVARREVSYRTDILDPGKPPERVETIEYMVEAYETYSPTCSLTTEILDAAVAHHLSQ</sequence>
<dbReference type="EMBL" id="JAAXPC010000007">
    <property type="protein sequence ID" value="NKY02737.1"/>
    <property type="molecule type" value="Genomic_DNA"/>
</dbReference>
<reference evidence="1 2" key="1">
    <citation type="submission" date="2020-04" db="EMBL/GenBank/DDBJ databases">
        <title>MicrobeNet Type strains.</title>
        <authorList>
            <person name="Nicholson A.C."/>
        </authorList>
    </citation>
    <scope>NUCLEOTIDE SEQUENCE [LARGE SCALE GENOMIC DNA]</scope>
    <source>
        <strain evidence="1 2">ATCC BAA-14</strain>
    </source>
</reference>
<comment type="caution">
    <text evidence="1">The sequence shown here is derived from an EMBL/GenBank/DDBJ whole genome shotgun (WGS) entry which is preliminary data.</text>
</comment>
<evidence type="ECO:0000313" key="1">
    <source>
        <dbReference type="EMBL" id="NKY02737.1"/>
    </source>
</evidence>
<name>A0A846WNA5_9ACTN</name>
<evidence type="ECO:0000313" key="2">
    <source>
        <dbReference type="Proteomes" id="UP000563898"/>
    </source>
</evidence>
<accession>A0A846WNA5</accession>
<protein>
    <submittedName>
        <fullName evidence="1">Uncharacterized protein</fullName>
    </submittedName>
</protein>
<dbReference type="RefSeq" id="WP_006371409.1">
    <property type="nucleotide sequence ID" value="NZ_CP073075.1"/>
</dbReference>
<proteinExistence type="predicted"/>
<dbReference type="AlphaFoldDB" id="A0A846WNA5"/>
<organism evidence="1 2">
    <name type="scientific">Gordonia polyisoprenivorans</name>
    <dbReference type="NCBI Taxonomy" id="84595"/>
    <lineage>
        <taxon>Bacteria</taxon>
        <taxon>Bacillati</taxon>
        <taxon>Actinomycetota</taxon>
        <taxon>Actinomycetes</taxon>
        <taxon>Mycobacteriales</taxon>
        <taxon>Gordoniaceae</taxon>
        <taxon>Gordonia</taxon>
    </lineage>
</organism>
<gene>
    <name evidence="1" type="ORF">HGA05_14260</name>
</gene>